<evidence type="ECO:0000313" key="1">
    <source>
        <dbReference type="EMBL" id="XRI67957.1"/>
    </source>
</evidence>
<keyword evidence="2" id="KW-1185">Reference proteome</keyword>
<dbReference type="EMBL" id="CP127523">
    <property type="protein sequence ID" value="XRI67957.1"/>
    <property type="molecule type" value="Genomic_DNA"/>
</dbReference>
<gene>
    <name evidence="1" type="ORF">GL267_009315</name>
</gene>
<name>A0ACD5H797_9PROT</name>
<evidence type="ECO:0000313" key="2">
    <source>
        <dbReference type="Proteomes" id="UP000470022"/>
    </source>
</evidence>
<accession>A0ACD5H797</accession>
<organism evidence="1 2">
    <name type="scientific">Acidithiobacillus ferrianus</name>
    <dbReference type="NCBI Taxonomy" id="2678518"/>
    <lineage>
        <taxon>Bacteria</taxon>
        <taxon>Pseudomonadati</taxon>
        <taxon>Pseudomonadota</taxon>
        <taxon>Acidithiobacillia</taxon>
        <taxon>Acidithiobacillales</taxon>
        <taxon>Acidithiobacillaceae</taxon>
        <taxon>Acidithiobacillus</taxon>
    </lineage>
</organism>
<proteinExistence type="predicted"/>
<reference evidence="1" key="1">
    <citation type="submission" date="2023-06" db="EMBL/GenBank/DDBJ databases">
        <title>Complete and circular genome of Acidithiobacillus ferrianus DSM 107098.</title>
        <authorList>
            <person name="Norris P.R."/>
            <person name="Falagan C."/>
            <person name="Moya-Beltran A."/>
            <person name="Castro M."/>
            <person name="Quatrini R."/>
            <person name="Johnson D.B."/>
        </authorList>
    </citation>
    <scope>NUCLEOTIDE SEQUENCE</scope>
    <source>
        <strain evidence="1">MG</strain>
    </source>
</reference>
<sequence>MVRLADLTVRDLRLALGQLLAAILFFALIWKILSPFLPALVWAAILVYATWPLVEPMRRRWPPLLAALGATLLLALIFILPVLFLSVTLGAELYHVLTQLGSLDAHSMLEARLSQIPWIHGLLAQIPATWKAKLLPGALSPDLSAWAGRLGNVAGGIGRFGALLVLVLITAFFFYRHGELLLDQLRRFADQVLGQRGDAYLRTAANTIHAVIYGILATAVAQGTLAGLGYAVAGLPAPVLLAIVTLLFSFIPFGTPLVWGAASLWLLFQGDIWAGMGLALWGALVVSWIDNLIRPLVISNAVRIPFLLVLFGVLGGILAFGFLGLFLGPVLLAVLLAIWDEWLRPATPAAPPG</sequence>
<protein>
    <submittedName>
        <fullName evidence="1">AI-2E family transporter</fullName>
    </submittedName>
</protein>
<dbReference type="Proteomes" id="UP000470022">
    <property type="component" value="Chromosome"/>
</dbReference>